<dbReference type="AlphaFoldDB" id="A0A2I0JST7"/>
<name>A0A2I0JST7_PUNGR</name>
<comment type="caution">
    <text evidence="1">The sequence shown here is derived from an EMBL/GenBank/DDBJ whole genome shotgun (WGS) entry which is preliminary data.</text>
</comment>
<keyword evidence="2" id="KW-1185">Reference proteome</keyword>
<proteinExistence type="predicted"/>
<reference evidence="1 2" key="1">
    <citation type="submission" date="2017-11" db="EMBL/GenBank/DDBJ databases">
        <title>De-novo sequencing of pomegranate (Punica granatum L.) genome.</title>
        <authorList>
            <person name="Akparov Z."/>
            <person name="Amiraslanov A."/>
            <person name="Hajiyeva S."/>
            <person name="Abbasov M."/>
            <person name="Kaur K."/>
            <person name="Hamwieh A."/>
            <person name="Solovyev V."/>
            <person name="Salamov A."/>
            <person name="Braich B."/>
            <person name="Kosarev P."/>
            <person name="Mahmoud A."/>
            <person name="Hajiyev E."/>
            <person name="Babayeva S."/>
            <person name="Izzatullayeva V."/>
            <person name="Mammadov A."/>
            <person name="Mammadov A."/>
            <person name="Sharifova S."/>
            <person name="Ojaghi J."/>
            <person name="Eynullazada K."/>
            <person name="Bayramov B."/>
            <person name="Abdulazimova A."/>
            <person name="Shahmuradov I."/>
        </authorList>
    </citation>
    <scope>NUCLEOTIDE SEQUENCE [LARGE SCALE GENOMIC DNA]</scope>
    <source>
        <strain evidence="2">cv. AG2017</strain>
        <tissue evidence="1">Leaf</tissue>
    </source>
</reference>
<gene>
    <name evidence="1" type="ORF">CRG98_020233</name>
</gene>
<accession>A0A2I0JST7</accession>
<evidence type="ECO:0000313" key="2">
    <source>
        <dbReference type="Proteomes" id="UP000233551"/>
    </source>
</evidence>
<sequence>MDPVLGGLDARPSEVPVGHVWACRDIPNDALAVLLFVRHARQLWTLLNRAIPNCLDGMLDLPTVLKEESALDR</sequence>
<dbReference type="EMBL" id="PGOL01001278">
    <property type="protein sequence ID" value="PKI59365.1"/>
    <property type="molecule type" value="Genomic_DNA"/>
</dbReference>
<protein>
    <submittedName>
        <fullName evidence="1">Uncharacterized protein</fullName>
    </submittedName>
</protein>
<dbReference type="Proteomes" id="UP000233551">
    <property type="component" value="Unassembled WGS sequence"/>
</dbReference>
<organism evidence="1 2">
    <name type="scientific">Punica granatum</name>
    <name type="common">Pomegranate</name>
    <dbReference type="NCBI Taxonomy" id="22663"/>
    <lineage>
        <taxon>Eukaryota</taxon>
        <taxon>Viridiplantae</taxon>
        <taxon>Streptophyta</taxon>
        <taxon>Embryophyta</taxon>
        <taxon>Tracheophyta</taxon>
        <taxon>Spermatophyta</taxon>
        <taxon>Magnoliopsida</taxon>
        <taxon>eudicotyledons</taxon>
        <taxon>Gunneridae</taxon>
        <taxon>Pentapetalae</taxon>
        <taxon>rosids</taxon>
        <taxon>malvids</taxon>
        <taxon>Myrtales</taxon>
        <taxon>Lythraceae</taxon>
        <taxon>Punica</taxon>
    </lineage>
</organism>
<evidence type="ECO:0000313" key="1">
    <source>
        <dbReference type="EMBL" id="PKI59365.1"/>
    </source>
</evidence>